<dbReference type="Gene3D" id="1.10.287.630">
    <property type="entry name" value="Helix hairpin bin"/>
    <property type="match status" value="1"/>
</dbReference>
<organism evidence="3 4">
    <name type="scientific">Pseudocohnilembus persalinus</name>
    <name type="common">Ciliate</name>
    <dbReference type="NCBI Taxonomy" id="266149"/>
    <lineage>
        <taxon>Eukaryota</taxon>
        <taxon>Sar</taxon>
        <taxon>Alveolata</taxon>
        <taxon>Ciliophora</taxon>
        <taxon>Intramacronucleata</taxon>
        <taxon>Oligohymenophorea</taxon>
        <taxon>Scuticociliatia</taxon>
        <taxon>Philasterida</taxon>
        <taxon>Pseudocohnilembidae</taxon>
        <taxon>Pseudocohnilembus</taxon>
    </lineage>
</organism>
<dbReference type="PANTHER" id="PTHR45689">
    <property type="entry name" value="I[[H]] CHANNEL, ISOFORM E"/>
    <property type="match status" value="1"/>
</dbReference>
<dbReference type="EMBL" id="LDAU01000028">
    <property type="protein sequence ID" value="KRX10401.1"/>
    <property type="molecule type" value="Genomic_DNA"/>
</dbReference>
<dbReference type="GO" id="GO:0098855">
    <property type="term" value="C:HCN channel complex"/>
    <property type="evidence" value="ECO:0007669"/>
    <property type="project" value="TreeGrafter"/>
</dbReference>
<gene>
    <name evidence="3" type="ORF">PPERSA_10500</name>
</gene>
<evidence type="ECO:0000313" key="3">
    <source>
        <dbReference type="EMBL" id="KRX10401.1"/>
    </source>
</evidence>
<dbReference type="Gene3D" id="2.60.120.10">
    <property type="entry name" value="Jelly Rolls"/>
    <property type="match status" value="1"/>
</dbReference>
<dbReference type="InterPro" id="IPR051413">
    <property type="entry name" value="K/Na_HCN_channel"/>
</dbReference>
<accession>A0A0V0R7B9</accession>
<dbReference type="OrthoDB" id="300814at2759"/>
<dbReference type="GO" id="GO:0003254">
    <property type="term" value="P:regulation of membrane depolarization"/>
    <property type="evidence" value="ECO:0007669"/>
    <property type="project" value="TreeGrafter"/>
</dbReference>
<protein>
    <submittedName>
        <fullName evidence="3">Cyclic nucleotide-binding protein</fullName>
    </submittedName>
</protein>
<dbReference type="CDD" id="cd00038">
    <property type="entry name" value="CAP_ED"/>
    <property type="match status" value="1"/>
</dbReference>
<dbReference type="AlphaFoldDB" id="A0A0V0R7B9"/>
<feature type="domain" description="Cyclic nucleotide-binding" evidence="2">
    <location>
        <begin position="184"/>
        <end position="299"/>
    </location>
</feature>
<evidence type="ECO:0000259" key="2">
    <source>
        <dbReference type="PROSITE" id="PS50042"/>
    </source>
</evidence>
<keyword evidence="1" id="KW-0812">Transmembrane</keyword>
<dbReference type="GO" id="GO:0005249">
    <property type="term" value="F:voltage-gated potassium channel activity"/>
    <property type="evidence" value="ECO:0007669"/>
    <property type="project" value="TreeGrafter"/>
</dbReference>
<dbReference type="InterPro" id="IPR000595">
    <property type="entry name" value="cNMP-bd_dom"/>
</dbReference>
<dbReference type="Proteomes" id="UP000054937">
    <property type="component" value="Unassembled WGS sequence"/>
</dbReference>
<keyword evidence="1" id="KW-1133">Transmembrane helix</keyword>
<dbReference type="PANTHER" id="PTHR45689:SF5">
    <property type="entry name" value="I[[H]] CHANNEL, ISOFORM E"/>
    <property type="match status" value="1"/>
</dbReference>
<reference evidence="3 4" key="1">
    <citation type="journal article" date="2015" name="Sci. Rep.">
        <title>Genome of the facultative scuticociliatosis pathogen Pseudocohnilembus persalinus provides insight into its virulence through horizontal gene transfer.</title>
        <authorList>
            <person name="Xiong J."/>
            <person name="Wang G."/>
            <person name="Cheng J."/>
            <person name="Tian M."/>
            <person name="Pan X."/>
            <person name="Warren A."/>
            <person name="Jiang C."/>
            <person name="Yuan D."/>
            <person name="Miao W."/>
        </authorList>
    </citation>
    <scope>NUCLEOTIDE SEQUENCE [LARGE SCALE GENOMIC DNA]</scope>
    <source>
        <strain evidence="3">36N120E</strain>
    </source>
</reference>
<dbReference type="InterPro" id="IPR014710">
    <property type="entry name" value="RmlC-like_jellyroll"/>
</dbReference>
<name>A0A0V0R7B9_PSEPJ</name>
<sequence>MQKFMKFSYLKINKNIIIKRFQLYICVFVLVYYILYDEQSFIMVGTFYHLTAKIELYLGYSETWLTEEQIDHNTCLSRYINSMYWAMSTLLLIGSKCLIISENNKKTEEYNQDMELTNQFLRENNIPKVIQSKIISHLEYLFKDKEKMKRTNNINNVLDKLPSNIYEQIQTHINTTLVDKIDFFQHNFSESTKNKIAGYFSKSTYVTNDMIIKPMSQQSNYQNEDDEKDLSLFIIQHGQVEISLYNSRTKMNYPIKILGPGDTFGDFNFISGLYYDFQARSSSFVTVHKIQRKDFLQILQKKPKEYEKFLFIKEQLCQVGISPYFKRQCFICTSQYHQETECTCLQYSPNKQIIYQKYLVDQRCAQIHQSRYLRVRQKIQAKNIKNRLLEVSEKIVNRPEFKEFIDNNDKNIHRFVIDIMSSQNYDDNSIDNFSYDKDQTDGNNVYTQNSLSSKTKFNSNNINLINANQSVINMEIQQDQNASSGKEDDEQQYKKQQIPQEINVLQQNNKKQKQQSKHLKAYQIQSTLNDNKNSNQIIPLQPCIVQRSSSDEQINSIKTFKVNECNFKNKKSEFSFIQPAQSSSKIRNITHSFSNKFPSSNLVNINKVQFNDNASKNSIFSTKSNRTTKKRYFLRNKNYDKNLAAYILLI</sequence>
<dbReference type="Pfam" id="PF00027">
    <property type="entry name" value="cNMP_binding"/>
    <property type="match status" value="1"/>
</dbReference>
<evidence type="ECO:0000313" key="4">
    <source>
        <dbReference type="Proteomes" id="UP000054937"/>
    </source>
</evidence>
<dbReference type="InParanoid" id="A0A0V0R7B9"/>
<evidence type="ECO:0000256" key="1">
    <source>
        <dbReference type="SAM" id="Phobius"/>
    </source>
</evidence>
<feature type="transmembrane region" description="Helical" evidence="1">
    <location>
        <begin position="21"/>
        <end position="36"/>
    </location>
</feature>
<keyword evidence="1" id="KW-0472">Membrane</keyword>
<keyword evidence="4" id="KW-1185">Reference proteome</keyword>
<comment type="caution">
    <text evidence="3">The sequence shown here is derived from an EMBL/GenBank/DDBJ whole genome shotgun (WGS) entry which is preliminary data.</text>
</comment>
<dbReference type="InterPro" id="IPR018490">
    <property type="entry name" value="cNMP-bd_dom_sf"/>
</dbReference>
<dbReference type="GO" id="GO:0035725">
    <property type="term" value="P:sodium ion transmembrane transport"/>
    <property type="evidence" value="ECO:0007669"/>
    <property type="project" value="TreeGrafter"/>
</dbReference>
<dbReference type="SUPFAM" id="SSF51206">
    <property type="entry name" value="cAMP-binding domain-like"/>
    <property type="match status" value="1"/>
</dbReference>
<proteinExistence type="predicted"/>
<dbReference type="PROSITE" id="PS50042">
    <property type="entry name" value="CNMP_BINDING_3"/>
    <property type="match status" value="1"/>
</dbReference>